<evidence type="ECO:0000313" key="2">
    <source>
        <dbReference type="EMBL" id="CAB4199486.1"/>
    </source>
</evidence>
<protein>
    <submittedName>
        <fullName evidence="2">Uncharacterized protein</fullName>
    </submittedName>
</protein>
<name>A0A6J5RYS6_9CAUD</name>
<evidence type="ECO:0000256" key="1">
    <source>
        <dbReference type="SAM" id="MobiDB-lite"/>
    </source>
</evidence>
<feature type="compositionally biased region" description="Polar residues" evidence="1">
    <location>
        <begin position="45"/>
        <end position="61"/>
    </location>
</feature>
<feature type="compositionally biased region" description="Low complexity" evidence="1">
    <location>
        <begin position="18"/>
        <end position="31"/>
    </location>
</feature>
<accession>A0A6J5RYS6</accession>
<feature type="region of interest" description="Disordered" evidence="1">
    <location>
        <begin position="707"/>
        <end position="737"/>
    </location>
</feature>
<feature type="region of interest" description="Disordered" evidence="1">
    <location>
        <begin position="11"/>
        <end position="82"/>
    </location>
</feature>
<proteinExistence type="predicted"/>
<sequence>MPTREEIIAELERRKRGASAPSAPSGPSPEAIRAELARRNAAPQAPQSTYDTMAASPQRSVVGQAPQWGGSFNPNPPEQPPSLWDTITKEAERAAKSIGGMIGGQRPESEALAQFAGSVVTDPVGAANTAIEVLDPFHQFAYAYNDADAALKGAVAGDWNKVGQELKDLSVSGSFAAMSALPGAEFAGVPGRMARAAGAAPKAAPVIAEQVLKPVPSVAQAAPKPPPPMFTAPAGPAPSKGNAIVRNADRIVGGTIGATAGGTGDALAAPGDGGGDNGGIPTGAISGAAIGIFGPRALANAGSRGFRAAARTFSSPTARATFDERVAAKAVRDALRSAGIKTADDAAAQMAARYGDKPAAVADLTQEGVGTAAGLSRLPGRTGETASARYAELQQGKMGRLEGDLGAANPNLNPSAIAGDFDGMIKAAQEQAKPLYDGLRAKYKTLDSPRLQYLSEVDAIAPFVRGVQEYRTALQQTTGREITDFEFWDLVKRDIDAKESGLAAKGVPKNDIRFQQIENARTSIVDELDTLMPEYAAAREMGGEAPKMRAAFGQGEKLLGGKASIEDVGRAVASVTGQPLTAMQAGVIRSIVGKIENTKGAVQALTSPGAAAKMEKVFGKEATDQIQARFRADAAMVENAGRINPNVGSVSSQAAMGGGGIGGMVANVVRAVRNPTEAGLSLLSKSGAYSKKQRDIMGEMLLEGATPENLQRIYRGKGGPTTPGPKGPPKAGPPPKK</sequence>
<gene>
    <name evidence="2" type="ORF">UFOVP1333_52</name>
</gene>
<reference evidence="2" key="1">
    <citation type="submission" date="2020-05" db="EMBL/GenBank/DDBJ databases">
        <authorList>
            <person name="Chiriac C."/>
            <person name="Salcher M."/>
            <person name="Ghai R."/>
            <person name="Kavagutti S V."/>
        </authorList>
    </citation>
    <scope>NUCLEOTIDE SEQUENCE</scope>
</reference>
<organism evidence="2">
    <name type="scientific">uncultured Caudovirales phage</name>
    <dbReference type="NCBI Taxonomy" id="2100421"/>
    <lineage>
        <taxon>Viruses</taxon>
        <taxon>Duplodnaviria</taxon>
        <taxon>Heunggongvirae</taxon>
        <taxon>Uroviricota</taxon>
        <taxon>Caudoviricetes</taxon>
        <taxon>Peduoviridae</taxon>
        <taxon>Maltschvirus</taxon>
        <taxon>Maltschvirus maltsch</taxon>
    </lineage>
</organism>
<dbReference type="EMBL" id="LR797280">
    <property type="protein sequence ID" value="CAB4199486.1"/>
    <property type="molecule type" value="Genomic_DNA"/>
</dbReference>
<feature type="compositionally biased region" description="Pro residues" evidence="1">
    <location>
        <begin position="722"/>
        <end position="737"/>
    </location>
</feature>